<dbReference type="Gene3D" id="3.30.530.20">
    <property type="match status" value="1"/>
</dbReference>
<gene>
    <name evidence="2" type="primary">PYR1</name>
    <name evidence="2" type="ORF">MA16_Dca028231</name>
</gene>
<dbReference type="PANTHER" id="PTHR31213:SF6">
    <property type="entry name" value="ABSCISIC ACID RECEPTOR PYR1"/>
    <property type="match status" value="1"/>
</dbReference>
<sequence length="184" mass="20590">MIIALDPLLRYRIRDSSSAQAVESINTYHGSPPQSPLPPADGDPPAGLTPKEYESLQSTIDAHHRYHLSTDQCSSLISQRIRAPTATVWSVVRRFDRPQIYKHFIRSCAIMEGGEVRIGSLREVRVISVLPASTSTKRLDILDKEQRTGKRNLVEGANKNEGALEASRAILHLVRSNEAEQQRR</sequence>
<dbReference type="STRING" id="906689.A0A2I0V886"/>
<dbReference type="OrthoDB" id="4436220at2759"/>
<dbReference type="SUPFAM" id="SSF55961">
    <property type="entry name" value="Bet v1-like"/>
    <property type="match status" value="1"/>
</dbReference>
<dbReference type="AlphaFoldDB" id="A0A2I0V886"/>
<proteinExistence type="predicted"/>
<organism evidence="2 3">
    <name type="scientific">Dendrobium catenatum</name>
    <dbReference type="NCBI Taxonomy" id="906689"/>
    <lineage>
        <taxon>Eukaryota</taxon>
        <taxon>Viridiplantae</taxon>
        <taxon>Streptophyta</taxon>
        <taxon>Embryophyta</taxon>
        <taxon>Tracheophyta</taxon>
        <taxon>Spermatophyta</taxon>
        <taxon>Magnoliopsida</taxon>
        <taxon>Liliopsida</taxon>
        <taxon>Asparagales</taxon>
        <taxon>Orchidaceae</taxon>
        <taxon>Epidendroideae</taxon>
        <taxon>Malaxideae</taxon>
        <taxon>Dendrobiinae</taxon>
        <taxon>Dendrobium</taxon>
    </lineage>
</organism>
<dbReference type="GO" id="GO:0005737">
    <property type="term" value="C:cytoplasm"/>
    <property type="evidence" value="ECO:0007669"/>
    <property type="project" value="TreeGrafter"/>
</dbReference>
<dbReference type="InterPro" id="IPR050279">
    <property type="entry name" value="Plant_def-hormone_signal"/>
</dbReference>
<accession>A0A2I0V886</accession>
<dbReference type="GO" id="GO:0010427">
    <property type="term" value="F:abscisic acid binding"/>
    <property type="evidence" value="ECO:0007669"/>
    <property type="project" value="TreeGrafter"/>
</dbReference>
<feature type="compositionally biased region" description="Pro residues" evidence="1">
    <location>
        <begin position="33"/>
        <end position="42"/>
    </location>
</feature>
<dbReference type="Proteomes" id="UP000233837">
    <property type="component" value="Unassembled WGS sequence"/>
</dbReference>
<dbReference type="PANTHER" id="PTHR31213">
    <property type="entry name" value="OS08G0374000 PROTEIN-RELATED"/>
    <property type="match status" value="1"/>
</dbReference>
<evidence type="ECO:0000313" key="2">
    <source>
        <dbReference type="EMBL" id="PKU59620.1"/>
    </source>
</evidence>
<reference evidence="2 3" key="1">
    <citation type="journal article" date="2016" name="Sci. Rep.">
        <title>The Dendrobium catenatum Lindl. genome sequence provides insights into polysaccharide synthase, floral development and adaptive evolution.</title>
        <authorList>
            <person name="Zhang G.Q."/>
            <person name="Xu Q."/>
            <person name="Bian C."/>
            <person name="Tsai W.C."/>
            <person name="Yeh C.M."/>
            <person name="Liu K.W."/>
            <person name="Yoshida K."/>
            <person name="Zhang L.S."/>
            <person name="Chang S.B."/>
            <person name="Chen F."/>
            <person name="Shi Y."/>
            <person name="Su Y.Y."/>
            <person name="Zhang Y.Q."/>
            <person name="Chen L.J."/>
            <person name="Yin Y."/>
            <person name="Lin M."/>
            <person name="Huang H."/>
            <person name="Deng H."/>
            <person name="Wang Z.W."/>
            <person name="Zhu S.L."/>
            <person name="Zhao X."/>
            <person name="Deng C."/>
            <person name="Niu S.C."/>
            <person name="Huang J."/>
            <person name="Wang M."/>
            <person name="Liu G.H."/>
            <person name="Yang H.J."/>
            <person name="Xiao X.J."/>
            <person name="Hsiao Y.Y."/>
            <person name="Wu W.L."/>
            <person name="Chen Y.Y."/>
            <person name="Mitsuda N."/>
            <person name="Ohme-Takagi M."/>
            <person name="Luo Y.B."/>
            <person name="Van de Peer Y."/>
            <person name="Liu Z.J."/>
        </authorList>
    </citation>
    <scope>NUCLEOTIDE SEQUENCE [LARGE SCALE GENOMIC DNA]</scope>
    <source>
        <tissue evidence="2">The whole plant</tissue>
    </source>
</reference>
<evidence type="ECO:0000313" key="3">
    <source>
        <dbReference type="Proteomes" id="UP000233837"/>
    </source>
</evidence>
<protein>
    <submittedName>
        <fullName evidence="2">Abscisic acid receptor PYR1</fullName>
    </submittedName>
</protein>
<dbReference type="GO" id="GO:0004864">
    <property type="term" value="F:protein phosphatase inhibitor activity"/>
    <property type="evidence" value="ECO:0007669"/>
    <property type="project" value="TreeGrafter"/>
</dbReference>
<evidence type="ECO:0000256" key="1">
    <source>
        <dbReference type="SAM" id="MobiDB-lite"/>
    </source>
</evidence>
<dbReference type="InterPro" id="IPR023393">
    <property type="entry name" value="START-like_dom_sf"/>
</dbReference>
<keyword evidence="2" id="KW-0675">Receptor</keyword>
<name>A0A2I0V886_9ASPA</name>
<feature type="region of interest" description="Disordered" evidence="1">
    <location>
        <begin position="26"/>
        <end position="50"/>
    </location>
</feature>
<dbReference type="GO" id="GO:0038023">
    <property type="term" value="F:signaling receptor activity"/>
    <property type="evidence" value="ECO:0007669"/>
    <property type="project" value="TreeGrafter"/>
</dbReference>
<dbReference type="EMBL" id="KZ505412">
    <property type="protein sequence ID" value="PKU59620.1"/>
    <property type="molecule type" value="Genomic_DNA"/>
</dbReference>
<reference evidence="2 3" key="2">
    <citation type="journal article" date="2017" name="Nature">
        <title>The Apostasia genome and the evolution of orchids.</title>
        <authorList>
            <person name="Zhang G.Q."/>
            <person name="Liu K.W."/>
            <person name="Li Z."/>
            <person name="Lohaus R."/>
            <person name="Hsiao Y.Y."/>
            <person name="Niu S.C."/>
            <person name="Wang J.Y."/>
            <person name="Lin Y.C."/>
            <person name="Xu Q."/>
            <person name="Chen L.J."/>
            <person name="Yoshida K."/>
            <person name="Fujiwara S."/>
            <person name="Wang Z.W."/>
            <person name="Zhang Y.Q."/>
            <person name="Mitsuda N."/>
            <person name="Wang M."/>
            <person name="Liu G.H."/>
            <person name="Pecoraro L."/>
            <person name="Huang H.X."/>
            <person name="Xiao X.J."/>
            <person name="Lin M."/>
            <person name="Wu X.Y."/>
            <person name="Wu W.L."/>
            <person name="Chen Y.Y."/>
            <person name="Chang S.B."/>
            <person name="Sakamoto S."/>
            <person name="Ohme-Takagi M."/>
            <person name="Yagi M."/>
            <person name="Zeng S.J."/>
            <person name="Shen C.Y."/>
            <person name="Yeh C.M."/>
            <person name="Luo Y.B."/>
            <person name="Tsai W.C."/>
            <person name="Van de Peer Y."/>
            <person name="Liu Z.J."/>
        </authorList>
    </citation>
    <scope>NUCLEOTIDE SEQUENCE [LARGE SCALE GENOMIC DNA]</scope>
    <source>
        <tissue evidence="2">The whole plant</tissue>
    </source>
</reference>
<dbReference type="GO" id="GO:0005634">
    <property type="term" value="C:nucleus"/>
    <property type="evidence" value="ECO:0007669"/>
    <property type="project" value="TreeGrafter"/>
</dbReference>
<dbReference type="GO" id="GO:0009738">
    <property type="term" value="P:abscisic acid-activated signaling pathway"/>
    <property type="evidence" value="ECO:0007669"/>
    <property type="project" value="TreeGrafter"/>
</dbReference>
<keyword evidence="3" id="KW-1185">Reference proteome</keyword>